<protein>
    <submittedName>
        <fullName evidence="1">Uncharacterized protein</fullName>
    </submittedName>
</protein>
<name>A0A6B1DCK6_9CHLR</name>
<dbReference type="EMBL" id="VXMH01000096">
    <property type="protein sequence ID" value="MYC96777.1"/>
    <property type="molecule type" value="Genomic_DNA"/>
</dbReference>
<dbReference type="AlphaFoldDB" id="A0A6B1DCK6"/>
<organism evidence="1">
    <name type="scientific">Caldilineaceae bacterium SB0661_bin_32</name>
    <dbReference type="NCBI Taxonomy" id="2605255"/>
    <lineage>
        <taxon>Bacteria</taxon>
        <taxon>Bacillati</taxon>
        <taxon>Chloroflexota</taxon>
        <taxon>Caldilineae</taxon>
        <taxon>Caldilineales</taxon>
        <taxon>Caldilineaceae</taxon>
    </lineage>
</organism>
<proteinExistence type="predicted"/>
<gene>
    <name evidence="1" type="ORF">F4X14_17565</name>
</gene>
<evidence type="ECO:0000313" key="1">
    <source>
        <dbReference type="EMBL" id="MYC96777.1"/>
    </source>
</evidence>
<accession>A0A6B1DCK6</accession>
<reference evidence="1" key="1">
    <citation type="submission" date="2019-09" db="EMBL/GenBank/DDBJ databases">
        <title>Characterisation of the sponge microbiome using genome-centric metagenomics.</title>
        <authorList>
            <person name="Engelberts J.P."/>
            <person name="Robbins S.J."/>
            <person name="De Goeij J.M."/>
            <person name="Aranda M."/>
            <person name="Bell S.C."/>
            <person name="Webster N.S."/>
        </authorList>
    </citation>
    <scope>NUCLEOTIDE SEQUENCE</scope>
    <source>
        <strain evidence="1">SB0661_bin_32</strain>
    </source>
</reference>
<sequence length="257" mass="29858">MIYDDFKRNHVILPGRENALIEFLNQDYKGMQHKLKHICNSHSEDALTWSCFDILANLPQKKKIFVLNRMFEDAYQDKSRIQIQDGQNESDQIEIYIGKQYTGLSSKESTEVDVSIEMPGVLVFIEAKLYNALSLASPPEKPHDQIARKLRIGLDSPLRDSREFFFIFLDIAPVDKLTKRMKKEEALSSSGGFHNKWKSAWWFKYYKYGRNNSLRPLSEELEGIEVFPMSVCSIADNMGWLTWSDLFKNILQGMISE</sequence>
<comment type="caution">
    <text evidence="1">The sequence shown here is derived from an EMBL/GenBank/DDBJ whole genome shotgun (WGS) entry which is preliminary data.</text>
</comment>